<name>A0A0C9Z579_9AGAM</name>
<dbReference type="HOGENOM" id="CLU_2307897_0_0_1"/>
<organism evidence="8 9">
    <name type="scientific">Suillus luteus UH-Slu-Lm8-n1</name>
    <dbReference type="NCBI Taxonomy" id="930992"/>
    <lineage>
        <taxon>Eukaryota</taxon>
        <taxon>Fungi</taxon>
        <taxon>Dikarya</taxon>
        <taxon>Basidiomycota</taxon>
        <taxon>Agaricomycotina</taxon>
        <taxon>Agaricomycetes</taxon>
        <taxon>Agaricomycetidae</taxon>
        <taxon>Boletales</taxon>
        <taxon>Suillineae</taxon>
        <taxon>Suillaceae</taxon>
        <taxon>Suillus</taxon>
    </lineage>
</organism>
<reference evidence="8 9" key="1">
    <citation type="submission" date="2014-04" db="EMBL/GenBank/DDBJ databases">
        <authorList>
            <consortium name="DOE Joint Genome Institute"/>
            <person name="Kuo A."/>
            <person name="Ruytinx J."/>
            <person name="Rineau F."/>
            <person name="Colpaert J."/>
            <person name="Kohler A."/>
            <person name="Nagy L.G."/>
            <person name="Floudas D."/>
            <person name="Copeland A."/>
            <person name="Barry K.W."/>
            <person name="Cichocki N."/>
            <person name="Veneault-Fourrey C."/>
            <person name="LaButti K."/>
            <person name="Lindquist E.A."/>
            <person name="Lipzen A."/>
            <person name="Lundell T."/>
            <person name="Morin E."/>
            <person name="Murat C."/>
            <person name="Sun H."/>
            <person name="Tunlid A."/>
            <person name="Henrissat B."/>
            <person name="Grigoriev I.V."/>
            <person name="Hibbett D.S."/>
            <person name="Martin F."/>
            <person name="Nordberg H.P."/>
            <person name="Cantor M.N."/>
            <person name="Hua S.X."/>
        </authorList>
    </citation>
    <scope>NUCLEOTIDE SEQUENCE [LARGE SCALE GENOMIC DNA]</scope>
    <source>
        <strain evidence="8 9">UH-Slu-Lm8-n1</strain>
    </source>
</reference>
<evidence type="ECO:0000256" key="6">
    <source>
        <dbReference type="ARBA" id="ARBA00023065"/>
    </source>
</evidence>
<keyword evidence="6" id="KW-0406">Ion transport</keyword>
<dbReference type="AlphaFoldDB" id="A0A0C9Z579"/>
<evidence type="ECO:0000256" key="3">
    <source>
        <dbReference type="ARBA" id="ARBA00022448"/>
    </source>
</evidence>
<keyword evidence="7" id="KW-0472">Membrane</keyword>
<dbReference type="STRING" id="930992.A0A0C9Z579"/>
<dbReference type="GO" id="GO:0000329">
    <property type="term" value="C:fungal-type vacuole membrane"/>
    <property type="evidence" value="ECO:0007669"/>
    <property type="project" value="TreeGrafter"/>
</dbReference>
<comment type="similarity">
    <text evidence="2">Belongs to the V-ATPase 116 kDa subunit family.</text>
</comment>
<dbReference type="InParanoid" id="A0A0C9Z579"/>
<keyword evidence="9" id="KW-1185">Reference proteome</keyword>
<evidence type="ECO:0000256" key="1">
    <source>
        <dbReference type="ARBA" id="ARBA00004141"/>
    </source>
</evidence>
<keyword evidence="5" id="KW-1133">Transmembrane helix</keyword>
<dbReference type="GO" id="GO:0016471">
    <property type="term" value="C:vacuolar proton-transporting V-type ATPase complex"/>
    <property type="evidence" value="ECO:0007669"/>
    <property type="project" value="TreeGrafter"/>
</dbReference>
<dbReference type="InterPro" id="IPR002490">
    <property type="entry name" value="V-ATPase_116kDa_su"/>
</dbReference>
<dbReference type="OrthoDB" id="10264220at2759"/>
<reference evidence="9" key="2">
    <citation type="submission" date="2015-01" db="EMBL/GenBank/DDBJ databases">
        <title>Evolutionary Origins and Diversification of the Mycorrhizal Mutualists.</title>
        <authorList>
            <consortium name="DOE Joint Genome Institute"/>
            <consortium name="Mycorrhizal Genomics Consortium"/>
            <person name="Kohler A."/>
            <person name="Kuo A."/>
            <person name="Nagy L.G."/>
            <person name="Floudas D."/>
            <person name="Copeland A."/>
            <person name="Barry K.W."/>
            <person name="Cichocki N."/>
            <person name="Veneault-Fourrey C."/>
            <person name="LaButti K."/>
            <person name="Lindquist E.A."/>
            <person name="Lipzen A."/>
            <person name="Lundell T."/>
            <person name="Morin E."/>
            <person name="Murat C."/>
            <person name="Riley R."/>
            <person name="Ohm R."/>
            <person name="Sun H."/>
            <person name="Tunlid A."/>
            <person name="Henrissat B."/>
            <person name="Grigoriev I.V."/>
            <person name="Hibbett D.S."/>
            <person name="Martin F."/>
        </authorList>
    </citation>
    <scope>NUCLEOTIDE SEQUENCE [LARGE SCALE GENOMIC DNA]</scope>
    <source>
        <strain evidence="9">UH-Slu-Lm8-n1</strain>
    </source>
</reference>
<protein>
    <submittedName>
        <fullName evidence="8">Unplaced genomic scaffold CY34scaffold_1067, whole genome shotgun sequence</fullName>
    </submittedName>
</protein>
<accession>A0A0C9Z579</accession>
<sequence>MSLRQFLIPTEVAHDAVAELGELKNVQLKDLNPTVNPFQFMAGPSAAHNIDELDVTLAKHETRLVQMNDSYKTLGECTRELVETQHVLRETAVFSEKVSF</sequence>
<dbReference type="GO" id="GO:0051117">
    <property type="term" value="F:ATPase binding"/>
    <property type="evidence" value="ECO:0007669"/>
    <property type="project" value="TreeGrafter"/>
</dbReference>
<dbReference type="PANTHER" id="PTHR11629:SF63">
    <property type="entry name" value="V-TYPE PROTON ATPASE SUBUNIT A"/>
    <property type="match status" value="1"/>
</dbReference>
<evidence type="ECO:0000313" key="8">
    <source>
        <dbReference type="EMBL" id="KIK32540.1"/>
    </source>
</evidence>
<gene>
    <name evidence="8" type="ORF">CY34DRAFT_757843</name>
</gene>
<evidence type="ECO:0000256" key="5">
    <source>
        <dbReference type="ARBA" id="ARBA00022989"/>
    </source>
</evidence>
<evidence type="ECO:0000313" key="9">
    <source>
        <dbReference type="Proteomes" id="UP000054485"/>
    </source>
</evidence>
<dbReference type="EMBL" id="KN836198">
    <property type="protein sequence ID" value="KIK32540.1"/>
    <property type="molecule type" value="Genomic_DNA"/>
</dbReference>
<dbReference type="PANTHER" id="PTHR11629">
    <property type="entry name" value="VACUOLAR PROTON ATPASES"/>
    <property type="match status" value="1"/>
</dbReference>
<proteinExistence type="inferred from homology"/>
<keyword evidence="4" id="KW-0812">Transmembrane</keyword>
<keyword evidence="3" id="KW-0813">Transport</keyword>
<dbReference type="GO" id="GO:0033179">
    <property type="term" value="C:proton-transporting V-type ATPase, V0 domain"/>
    <property type="evidence" value="ECO:0007669"/>
    <property type="project" value="InterPro"/>
</dbReference>
<evidence type="ECO:0000256" key="7">
    <source>
        <dbReference type="ARBA" id="ARBA00023136"/>
    </source>
</evidence>
<dbReference type="GO" id="GO:0046961">
    <property type="term" value="F:proton-transporting ATPase activity, rotational mechanism"/>
    <property type="evidence" value="ECO:0007669"/>
    <property type="project" value="InterPro"/>
</dbReference>
<dbReference type="GO" id="GO:0007035">
    <property type="term" value="P:vacuolar acidification"/>
    <property type="evidence" value="ECO:0007669"/>
    <property type="project" value="TreeGrafter"/>
</dbReference>
<evidence type="ECO:0000256" key="4">
    <source>
        <dbReference type="ARBA" id="ARBA00022692"/>
    </source>
</evidence>
<comment type="subcellular location">
    <subcellularLocation>
        <location evidence="1">Membrane</location>
        <topology evidence="1">Multi-pass membrane protein</topology>
    </subcellularLocation>
</comment>
<dbReference type="Proteomes" id="UP000054485">
    <property type="component" value="Unassembled WGS sequence"/>
</dbReference>
<evidence type="ECO:0000256" key="2">
    <source>
        <dbReference type="ARBA" id="ARBA00009904"/>
    </source>
</evidence>